<reference evidence="2" key="1">
    <citation type="submission" date="2022-10" db="EMBL/GenBank/DDBJ databases">
        <title>Whole genome sequencing of three plant growth promoting bacteria isolated from Vachellia tortilis subsp. raddiana in Morocco.</title>
        <authorList>
            <person name="Hnini M."/>
            <person name="Zouagui R."/>
            <person name="Zouagui H."/>
            <person name="Chemao Elfihri M.-W."/>
            <person name="Ibrahimi A."/>
            <person name="Sbabou L."/>
            <person name="Aurag J."/>
        </authorList>
    </citation>
    <scope>NUCLEOTIDE SEQUENCE</scope>
    <source>
        <strain evidence="2">LMR678</strain>
    </source>
</reference>
<dbReference type="Proteomes" id="UP001079430">
    <property type="component" value="Unassembled WGS sequence"/>
</dbReference>
<sequence>MILRARFRVPDGVTFKGQQLRVGDLRLYGEPIVTGGQIADVITMTLYALAIAGAPEQDAIACVYSPCRDANHPDFIQAIPFGESCPPSGMSPQLNSVLAAGAAQAAGASQSGPEWRQLSPGMDDEGALRYSRTPSFS</sequence>
<name>A0ABT4KNA2_9HYPH</name>
<keyword evidence="3" id="KW-1185">Reference proteome</keyword>
<gene>
    <name evidence="2" type="ORF">O3W52_26820</name>
</gene>
<dbReference type="EMBL" id="JAPVOI010000005">
    <property type="protein sequence ID" value="MCZ4093452.1"/>
    <property type="molecule type" value="Genomic_DNA"/>
</dbReference>
<evidence type="ECO:0000256" key="1">
    <source>
        <dbReference type="SAM" id="MobiDB-lite"/>
    </source>
</evidence>
<organism evidence="2 3">
    <name type="scientific">Sinorhizobium psoraleae</name>
    <dbReference type="NCBI Taxonomy" id="520838"/>
    <lineage>
        <taxon>Bacteria</taxon>
        <taxon>Pseudomonadati</taxon>
        <taxon>Pseudomonadota</taxon>
        <taxon>Alphaproteobacteria</taxon>
        <taxon>Hyphomicrobiales</taxon>
        <taxon>Rhizobiaceae</taxon>
        <taxon>Sinorhizobium/Ensifer group</taxon>
        <taxon>Sinorhizobium</taxon>
    </lineage>
</organism>
<dbReference type="RefSeq" id="WP_269285222.1">
    <property type="nucleotide sequence ID" value="NZ_JAPVOI010000005.1"/>
</dbReference>
<proteinExistence type="predicted"/>
<evidence type="ECO:0000313" key="2">
    <source>
        <dbReference type="EMBL" id="MCZ4093452.1"/>
    </source>
</evidence>
<protein>
    <submittedName>
        <fullName evidence="2">Uncharacterized protein</fullName>
    </submittedName>
</protein>
<evidence type="ECO:0000313" key="3">
    <source>
        <dbReference type="Proteomes" id="UP001079430"/>
    </source>
</evidence>
<accession>A0ABT4KNA2</accession>
<comment type="caution">
    <text evidence="2">The sequence shown here is derived from an EMBL/GenBank/DDBJ whole genome shotgun (WGS) entry which is preliminary data.</text>
</comment>
<feature type="region of interest" description="Disordered" evidence="1">
    <location>
        <begin position="108"/>
        <end position="137"/>
    </location>
</feature>